<dbReference type="InterPro" id="IPR036864">
    <property type="entry name" value="Zn2-C6_fun-type_DNA-bd_sf"/>
</dbReference>
<protein>
    <recommendedName>
        <fullName evidence="8">Zn(2)-C6 fungal-type domain-containing protein</fullName>
    </recommendedName>
</protein>
<name>A0ABP9YHQ9_9FUNG</name>
<keyword evidence="2" id="KW-0479">Metal-binding</keyword>
<evidence type="ECO:0000313" key="6">
    <source>
        <dbReference type="EMBL" id="GAA5806466.1"/>
    </source>
</evidence>
<evidence type="ECO:0000256" key="2">
    <source>
        <dbReference type="ARBA" id="ARBA00022723"/>
    </source>
</evidence>
<evidence type="ECO:0000256" key="4">
    <source>
        <dbReference type="ARBA" id="ARBA00023163"/>
    </source>
</evidence>
<dbReference type="PANTHER" id="PTHR47338">
    <property type="entry name" value="ZN(II)2CYS6 TRANSCRIPTION FACTOR (EUROFUNG)-RELATED"/>
    <property type="match status" value="1"/>
</dbReference>
<dbReference type="Proteomes" id="UP001476247">
    <property type="component" value="Unassembled WGS sequence"/>
</dbReference>
<sequence>MITCRDQRRKCIPTSTANCSRCERLGKKCTKPIQKVKIYTEQEIIRGQALQNQVIDLEWAIHQLETQLQSLAHGTDLILRDHQSMFQTIQHQWNIQIKDGTFQLETGIKNIADLLSIQFNGISYLSPLSCYTGSSSSEASSTGYSESTKESRIIMHFDAKVCEGITPLAMKLLSQCTKSNLKGRTVSTLPNHLSLDPMSLMDQLITTYFTCHNEHVALIHQTTFIERYTALKHPLQDLISVCICAYVCSVPCKHTHSSPLVNKAIGEYFFNLAKSMILDQFDVPEKRLENVIGIGLISKYMRTYLMYHECSKFIDISYQICLDLNEEYKRPALNYQDEVDRAIFSRHVVLIMALRRLLQRIFLTDLKDSLIHFSNWIALDDEPEKLKKTIRFQNEFFRLMNHPYVGQVLMQVQNAQIGNLSTLTFEYIVVLEDVISEWVSSFPDGLRLCDNIKDVDQCIQAIDQTNDFVLLSAFIQCQLFITNIYSYLLRPVATGNDYDQLCLRVQQRSFENTRDGCKLLMYAIRRISQLENNGECYYAVSASEFLFCAIDALLLLSSSPNQYIVKESLENLNSCLQDIDRINYIQAHGKHGNISPFNMRKNVLENMSIFDFGYYNQYPNPGHTIMYDAAKYIANLHVEAK</sequence>
<gene>
    <name evidence="6" type="ORF">HPULCUR_012000</name>
</gene>
<keyword evidence="3" id="KW-0805">Transcription regulation</keyword>
<reference evidence="6 7" key="1">
    <citation type="submission" date="2024-04" db="EMBL/GenBank/DDBJ databases">
        <title>genome sequences of Mucor flavus KT1a and Helicostylum pulchrum KT1b strains isolation_sourced from the surface of a dry-aged beef.</title>
        <authorList>
            <person name="Toyotome T."/>
            <person name="Hosono M."/>
            <person name="Torimaru M."/>
            <person name="Fukuda K."/>
            <person name="Mikami N."/>
        </authorList>
    </citation>
    <scope>NUCLEOTIDE SEQUENCE [LARGE SCALE GENOMIC DNA]</scope>
    <source>
        <strain evidence="6 7">KT1b</strain>
    </source>
</reference>
<proteinExistence type="predicted"/>
<dbReference type="PANTHER" id="PTHR47338:SF7">
    <property type="entry name" value="ZN(II)2CYS6 TRANSCRIPTION FACTOR (EUROFUNG)"/>
    <property type="match status" value="1"/>
</dbReference>
<accession>A0ABP9YHQ9</accession>
<keyword evidence="4" id="KW-0804">Transcription</keyword>
<evidence type="ECO:0000256" key="3">
    <source>
        <dbReference type="ARBA" id="ARBA00023015"/>
    </source>
</evidence>
<comment type="caution">
    <text evidence="6">The sequence shown here is derived from an EMBL/GenBank/DDBJ whole genome shotgun (WGS) entry which is preliminary data.</text>
</comment>
<organism evidence="6 7">
    <name type="scientific">Helicostylum pulchrum</name>
    <dbReference type="NCBI Taxonomy" id="562976"/>
    <lineage>
        <taxon>Eukaryota</taxon>
        <taxon>Fungi</taxon>
        <taxon>Fungi incertae sedis</taxon>
        <taxon>Mucoromycota</taxon>
        <taxon>Mucoromycotina</taxon>
        <taxon>Mucoromycetes</taxon>
        <taxon>Mucorales</taxon>
        <taxon>Mucorineae</taxon>
        <taxon>Mucoraceae</taxon>
        <taxon>Helicostylum</taxon>
    </lineage>
</organism>
<dbReference type="InterPro" id="IPR050815">
    <property type="entry name" value="TF_fung"/>
</dbReference>
<dbReference type="CDD" id="cd12148">
    <property type="entry name" value="fungal_TF_MHR"/>
    <property type="match status" value="1"/>
</dbReference>
<evidence type="ECO:0008006" key="8">
    <source>
        <dbReference type="Google" id="ProtNLM"/>
    </source>
</evidence>
<evidence type="ECO:0000313" key="7">
    <source>
        <dbReference type="Proteomes" id="UP001476247"/>
    </source>
</evidence>
<dbReference type="EMBL" id="BAABUJ010000066">
    <property type="protein sequence ID" value="GAA5806466.1"/>
    <property type="molecule type" value="Genomic_DNA"/>
</dbReference>
<comment type="subcellular location">
    <subcellularLocation>
        <location evidence="1">Nucleus</location>
    </subcellularLocation>
</comment>
<keyword evidence="7" id="KW-1185">Reference proteome</keyword>
<evidence type="ECO:0000256" key="5">
    <source>
        <dbReference type="ARBA" id="ARBA00023242"/>
    </source>
</evidence>
<dbReference type="Gene3D" id="4.10.240.10">
    <property type="entry name" value="Zn(2)-C6 fungal-type DNA-binding domain"/>
    <property type="match status" value="1"/>
</dbReference>
<evidence type="ECO:0000256" key="1">
    <source>
        <dbReference type="ARBA" id="ARBA00004123"/>
    </source>
</evidence>
<keyword evidence="5" id="KW-0539">Nucleus</keyword>